<dbReference type="AlphaFoldDB" id="A0A814IG85"/>
<keyword evidence="1" id="KW-0812">Transmembrane</keyword>
<dbReference type="EMBL" id="CAJNON010000139">
    <property type="protein sequence ID" value="CAF1022352.1"/>
    <property type="molecule type" value="Genomic_DNA"/>
</dbReference>
<sequence length="635" mass="72388">MNKKSLPIRLLEYIYHYNVFIPDEDDYDDDDDLDDNNDKVRDPALTLKQQLYTTRLYIPLFIIILYILTFIAFVSPQDRLITVTNITPELFNQLSIEHADTLSCPCSTIAVPYEILVSNTISFHPVCSSIYVSKEWIQALYLSYASSLLVTDFRTTAKSQFELLADFCSICQKTVFESLTDLMNEQLVTVQLLSEDQVRSQILANIDLIKSSIPAQIESIVKLLQITTQSNSIVSALNTNAYVVTDLSNAQIPYIHPYSTQFYNENSSYQLNFFGQTCNVVSGIAFSGFYSLSMYDSTNNHLQWPLYYPYLPNKIIPNVTVDGFFSACTPLDGLLVSTLDCLYSKTCLKNFADYFPDLNQTNSTWSDGLSASFQKRIAVKDLLSDLFVEEWLPMINYSQYFTSCAPKRCTYTEINHMNLFYTAALLLALYGGLTILLRLITSFSVSVFFKVKHHSTNNNFNRAYKQLQETHSDSLECSCSNIAVPFEKFVTWSPRLHQLCSSDFITENWISLLSLTQLTVLYGARITEWDGFKGTHFRFLSTLCQLANKTVTDAIQRFGIQSFITLNVTTKTSFNIQLNIIVNQFAQSFITNFDLLIQTVQLLTQTDQPYTLDGNALLFYLTTQDEINGAQYARV</sequence>
<reference evidence="2" key="1">
    <citation type="submission" date="2021-02" db="EMBL/GenBank/DDBJ databases">
        <authorList>
            <person name="Nowell W R."/>
        </authorList>
    </citation>
    <scope>NUCLEOTIDE SEQUENCE</scope>
</reference>
<accession>A0A814IG85</accession>
<protein>
    <submittedName>
        <fullName evidence="2">Uncharacterized protein</fullName>
    </submittedName>
</protein>
<dbReference type="Proteomes" id="UP000663891">
    <property type="component" value="Unassembled WGS sequence"/>
</dbReference>
<keyword evidence="1" id="KW-0472">Membrane</keyword>
<keyword evidence="1" id="KW-1133">Transmembrane helix</keyword>
<comment type="caution">
    <text evidence="2">The sequence shown here is derived from an EMBL/GenBank/DDBJ whole genome shotgun (WGS) entry which is preliminary data.</text>
</comment>
<organism evidence="2 3">
    <name type="scientific">Adineta steineri</name>
    <dbReference type="NCBI Taxonomy" id="433720"/>
    <lineage>
        <taxon>Eukaryota</taxon>
        <taxon>Metazoa</taxon>
        <taxon>Spiralia</taxon>
        <taxon>Gnathifera</taxon>
        <taxon>Rotifera</taxon>
        <taxon>Eurotatoria</taxon>
        <taxon>Bdelloidea</taxon>
        <taxon>Adinetida</taxon>
        <taxon>Adinetidae</taxon>
        <taxon>Adineta</taxon>
    </lineage>
</organism>
<gene>
    <name evidence="2" type="ORF">VCS650_LOCUS15866</name>
</gene>
<feature type="transmembrane region" description="Helical" evidence="1">
    <location>
        <begin position="56"/>
        <end position="75"/>
    </location>
</feature>
<dbReference type="OrthoDB" id="10081968at2759"/>
<feature type="transmembrane region" description="Helical" evidence="1">
    <location>
        <begin position="419"/>
        <end position="440"/>
    </location>
</feature>
<evidence type="ECO:0000256" key="1">
    <source>
        <dbReference type="SAM" id="Phobius"/>
    </source>
</evidence>
<name>A0A814IG85_9BILA</name>
<proteinExistence type="predicted"/>
<evidence type="ECO:0000313" key="3">
    <source>
        <dbReference type="Proteomes" id="UP000663891"/>
    </source>
</evidence>
<evidence type="ECO:0000313" key="2">
    <source>
        <dbReference type="EMBL" id="CAF1022352.1"/>
    </source>
</evidence>